<reference evidence="10 11" key="1">
    <citation type="submission" date="2016-12" db="EMBL/GenBank/DDBJ databases">
        <title>The genomes of Aspergillus section Nigri reveals drivers in fungal speciation.</title>
        <authorList>
            <consortium name="DOE Joint Genome Institute"/>
            <person name="Vesth T.C."/>
            <person name="Nybo J."/>
            <person name="Theobald S."/>
            <person name="Brandl J."/>
            <person name="Frisvad J.C."/>
            <person name="Nielsen K.F."/>
            <person name="Lyhne E.K."/>
            <person name="Kogle M.E."/>
            <person name="Kuo A."/>
            <person name="Riley R."/>
            <person name="Clum A."/>
            <person name="Nolan M."/>
            <person name="Lipzen A."/>
            <person name="Salamov A."/>
            <person name="Henrissat B."/>
            <person name="Wiebenga A."/>
            <person name="De Vries R.P."/>
            <person name="Grigoriev I.V."/>
            <person name="Mortensen U.H."/>
            <person name="Andersen M.R."/>
            <person name="Baker S.E."/>
        </authorList>
    </citation>
    <scope>NUCLEOTIDE SEQUENCE [LARGE SCALE GENOMIC DNA]</scope>
    <source>
        <strain evidence="10 11">IBT 23096</strain>
    </source>
</reference>
<sequence length="571" mass="61774">MDGCNHRSKRRRLDPSPVRPNGFIQSPTESSSDELAAGSEHEAERRRASWSIQKAVPPKRPYRRSRSYSGSESPDELTMDAEDYWRSRGRGRKSPSEVSAEPSSEQYHDEDEDAEEEGEEPAEAEDEDAGAEGDAEDVEIEDVEEIPADVEEPDAAADADAAPEQPYSDRSPTPVPPPPPPPPPKPDKLNYQQKFLLRGHLRGVAAVRFSPDASMIASGGADGAVKVWDTQSGRLIHTFEGHLAGISTISWGPDGATIASGSDDKTIRLWNVLTGKAHPIPFVGHHNYVYQIAFSPKGNMLVSGSYDEAVFLWDVRSASVMRSLPAHSDPVGGIDVVWDGTLVASCATDGLIRIWDTATGQCLRTLVHEDNPPVTSVKFSPNGKYVLAWTLDDCVRLWNYVDGRCIKTYQGHHNRKYSLSGGFGVYGAPGAPPEAFAVSGSEDGAVLCWDVVNKKILQRIEGHAGVVLGVDTASLGEHRLMVSCGIDGLVRVYEEREENEDKEVHGQDGDQDQDQGQNKEENGDDAPTAPEEPQTNPPPDAQPNGVTPTGPSDAEPQDTEMGESDTPGTGG</sequence>
<dbReference type="EMBL" id="MSFO01000001">
    <property type="protein sequence ID" value="PLB55390.1"/>
    <property type="molecule type" value="Genomic_DNA"/>
</dbReference>
<dbReference type="Pfam" id="PF25175">
    <property type="entry name" value="Beta-prop_WDR5"/>
    <property type="match status" value="1"/>
</dbReference>
<comment type="function">
    <text evidence="6">Involved in mitochondrial fission. Acts as an adapter protein required to form mitochondrial fission complexes. Formation of these complexes is required to promote constriction and fission of the mitochondrial compartment at a late step in mitochondrial division.</text>
</comment>
<evidence type="ECO:0000256" key="5">
    <source>
        <dbReference type="ARBA" id="ARBA00039789"/>
    </source>
</evidence>
<dbReference type="PRINTS" id="PR00320">
    <property type="entry name" value="GPROTEINBRPT"/>
</dbReference>
<dbReference type="PROSITE" id="PS00678">
    <property type="entry name" value="WD_REPEATS_1"/>
    <property type="match status" value="4"/>
</dbReference>
<dbReference type="InterPro" id="IPR059122">
    <property type="entry name" value="Beta-prop_WDR5-like"/>
</dbReference>
<evidence type="ECO:0000313" key="11">
    <source>
        <dbReference type="Proteomes" id="UP000234275"/>
    </source>
</evidence>
<feature type="repeat" description="WD" evidence="7">
    <location>
        <begin position="324"/>
        <end position="365"/>
    </location>
</feature>
<evidence type="ECO:0000256" key="3">
    <source>
        <dbReference type="ARBA" id="ARBA00022737"/>
    </source>
</evidence>
<protein>
    <recommendedName>
        <fullName evidence="5">Mitochondrial division protein 1</fullName>
    </recommendedName>
</protein>
<dbReference type="AlphaFoldDB" id="A0A2I2GR75"/>
<name>A0A2I2GR75_9EURO</name>
<evidence type="ECO:0000256" key="8">
    <source>
        <dbReference type="SAM" id="MobiDB-lite"/>
    </source>
</evidence>
<accession>A0A2I2GR75</accession>
<dbReference type="InterPro" id="IPR019775">
    <property type="entry name" value="WD40_repeat_CS"/>
</dbReference>
<dbReference type="OrthoDB" id="674604at2759"/>
<keyword evidence="2 7" id="KW-0853">WD repeat</keyword>
<gene>
    <name evidence="10" type="ORF">P170DRAFT_432931</name>
</gene>
<dbReference type="PROSITE" id="PS50294">
    <property type="entry name" value="WD_REPEATS_REGION"/>
    <property type="match status" value="5"/>
</dbReference>
<proteinExistence type="inferred from homology"/>
<feature type="domain" description="WDR5-like beta-propeller" evidence="9">
    <location>
        <begin position="197"/>
        <end position="494"/>
    </location>
</feature>
<comment type="subcellular location">
    <subcellularLocation>
        <location evidence="1">Mitochondrion outer membrane</location>
        <topology evidence="1">Peripheral membrane protein</topology>
        <orientation evidence="1">Cytoplasmic side</orientation>
    </subcellularLocation>
</comment>
<dbReference type="Gene3D" id="2.130.10.10">
    <property type="entry name" value="YVTN repeat-like/Quinoprotein amine dehydrogenase"/>
    <property type="match status" value="1"/>
</dbReference>
<dbReference type="InterPro" id="IPR036322">
    <property type="entry name" value="WD40_repeat_dom_sf"/>
</dbReference>
<keyword evidence="11" id="KW-1185">Reference proteome</keyword>
<comment type="similarity">
    <text evidence="4">Belongs to the WD repeat MDV1/CAF4 family.</text>
</comment>
<dbReference type="RefSeq" id="XP_024710692.1">
    <property type="nucleotide sequence ID" value="XM_024848370.1"/>
</dbReference>
<dbReference type="FunFam" id="2.130.10.10:FF:000510">
    <property type="entry name" value="WD repeat protein"/>
    <property type="match status" value="1"/>
</dbReference>
<dbReference type="STRING" id="1392250.A0A2I2GR75"/>
<feature type="region of interest" description="Disordered" evidence="8">
    <location>
        <begin position="496"/>
        <end position="571"/>
    </location>
</feature>
<evidence type="ECO:0000256" key="1">
    <source>
        <dbReference type="ARBA" id="ARBA00004570"/>
    </source>
</evidence>
<comment type="caution">
    <text evidence="10">The sequence shown here is derived from an EMBL/GenBank/DDBJ whole genome shotgun (WGS) entry which is preliminary data.</text>
</comment>
<evidence type="ECO:0000313" key="10">
    <source>
        <dbReference type="EMBL" id="PLB55390.1"/>
    </source>
</evidence>
<evidence type="ECO:0000256" key="6">
    <source>
        <dbReference type="ARBA" id="ARBA00043913"/>
    </source>
</evidence>
<feature type="region of interest" description="Disordered" evidence="8">
    <location>
        <begin position="154"/>
        <end position="190"/>
    </location>
</feature>
<feature type="repeat" description="WD" evidence="7">
    <location>
        <begin position="197"/>
        <end position="238"/>
    </location>
</feature>
<dbReference type="GO" id="GO:0042393">
    <property type="term" value="F:histone binding"/>
    <property type="evidence" value="ECO:0007669"/>
    <property type="project" value="TreeGrafter"/>
</dbReference>
<feature type="compositionally biased region" description="Pro residues" evidence="8">
    <location>
        <begin position="173"/>
        <end position="184"/>
    </location>
</feature>
<dbReference type="VEuPathDB" id="FungiDB:P170DRAFT_432931"/>
<feature type="region of interest" description="Disordered" evidence="8">
    <location>
        <begin position="1"/>
        <end position="137"/>
    </location>
</feature>
<evidence type="ECO:0000259" key="9">
    <source>
        <dbReference type="Pfam" id="PF25175"/>
    </source>
</evidence>
<dbReference type="InterPro" id="IPR001680">
    <property type="entry name" value="WD40_rpt"/>
</dbReference>
<dbReference type="InterPro" id="IPR015943">
    <property type="entry name" value="WD40/YVTN_repeat-like_dom_sf"/>
</dbReference>
<dbReference type="SMART" id="SM00320">
    <property type="entry name" value="WD40"/>
    <property type="match status" value="7"/>
</dbReference>
<dbReference type="CDD" id="cd00200">
    <property type="entry name" value="WD40"/>
    <property type="match status" value="1"/>
</dbReference>
<feature type="repeat" description="WD" evidence="7">
    <location>
        <begin position="367"/>
        <end position="408"/>
    </location>
</feature>
<dbReference type="InterPro" id="IPR020472">
    <property type="entry name" value="WD40_PAC1"/>
</dbReference>
<evidence type="ECO:0000256" key="4">
    <source>
        <dbReference type="ARBA" id="ARBA00038415"/>
    </source>
</evidence>
<evidence type="ECO:0000256" key="7">
    <source>
        <dbReference type="PROSITE-ProRule" id="PRU00221"/>
    </source>
</evidence>
<dbReference type="Proteomes" id="UP000234275">
    <property type="component" value="Unassembled WGS sequence"/>
</dbReference>
<feature type="repeat" description="WD" evidence="7">
    <location>
        <begin position="239"/>
        <end position="280"/>
    </location>
</feature>
<evidence type="ECO:0000256" key="2">
    <source>
        <dbReference type="ARBA" id="ARBA00022574"/>
    </source>
</evidence>
<feature type="compositionally biased region" description="Basic residues" evidence="8">
    <location>
        <begin position="1"/>
        <end position="12"/>
    </location>
</feature>
<feature type="compositionally biased region" description="Low complexity" evidence="8">
    <location>
        <begin position="96"/>
        <end position="105"/>
    </location>
</feature>
<dbReference type="PANTHER" id="PTHR22847:SF637">
    <property type="entry name" value="WD REPEAT DOMAIN 5B"/>
    <property type="match status" value="1"/>
</dbReference>
<dbReference type="GeneID" id="36556069"/>
<dbReference type="PANTHER" id="PTHR22847">
    <property type="entry name" value="WD40 REPEAT PROTEIN"/>
    <property type="match status" value="1"/>
</dbReference>
<dbReference type="GO" id="GO:0005741">
    <property type="term" value="C:mitochondrial outer membrane"/>
    <property type="evidence" value="ECO:0007669"/>
    <property type="project" value="UniProtKB-SubCell"/>
</dbReference>
<dbReference type="SUPFAM" id="SSF50978">
    <property type="entry name" value="WD40 repeat-like"/>
    <property type="match status" value="1"/>
</dbReference>
<dbReference type="PROSITE" id="PS50082">
    <property type="entry name" value="WD_REPEATS_2"/>
    <property type="match status" value="5"/>
</dbReference>
<organism evidence="10 11">
    <name type="scientific">Aspergillus steynii IBT 23096</name>
    <dbReference type="NCBI Taxonomy" id="1392250"/>
    <lineage>
        <taxon>Eukaryota</taxon>
        <taxon>Fungi</taxon>
        <taxon>Dikarya</taxon>
        <taxon>Ascomycota</taxon>
        <taxon>Pezizomycotina</taxon>
        <taxon>Eurotiomycetes</taxon>
        <taxon>Eurotiomycetidae</taxon>
        <taxon>Eurotiales</taxon>
        <taxon>Aspergillaceae</taxon>
        <taxon>Aspergillus</taxon>
        <taxon>Aspergillus subgen. Circumdati</taxon>
    </lineage>
</organism>
<dbReference type="GO" id="GO:0048188">
    <property type="term" value="C:Set1C/COMPASS complex"/>
    <property type="evidence" value="ECO:0007669"/>
    <property type="project" value="TreeGrafter"/>
</dbReference>
<feature type="compositionally biased region" description="Acidic residues" evidence="8">
    <location>
        <begin position="73"/>
        <end position="82"/>
    </location>
</feature>
<feature type="repeat" description="WD" evidence="7">
    <location>
        <begin position="282"/>
        <end position="323"/>
    </location>
</feature>
<feature type="compositionally biased region" description="Acidic residues" evidence="8">
    <location>
        <begin position="108"/>
        <end position="137"/>
    </location>
</feature>
<keyword evidence="3" id="KW-0677">Repeat</keyword>